<proteinExistence type="predicted"/>
<dbReference type="AlphaFoldDB" id="H0XJI5"/>
<dbReference type="PANTHER" id="PTHR43243">
    <property type="entry name" value="INNER MEMBRANE TRANSPORTER YGJI-RELATED"/>
    <property type="match status" value="1"/>
</dbReference>
<evidence type="ECO:0000256" key="1">
    <source>
        <dbReference type="ARBA" id="ARBA00004141"/>
    </source>
</evidence>
<comment type="subcellular location">
    <subcellularLocation>
        <location evidence="1">Membrane</location>
        <topology evidence="1">Multi-pass membrane protein</topology>
    </subcellularLocation>
</comment>
<evidence type="ECO:0000256" key="4">
    <source>
        <dbReference type="ARBA" id="ARBA00022970"/>
    </source>
</evidence>
<reference evidence="10" key="1">
    <citation type="submission" date="2011-03" db="EMBL/GenBank/DDBJ databases">
        <title>Version 3 of the genome sequence of Otolemur garnettii (Bushbaby).</title>
        <authorList>
            <consortium name="The Broad Institute Genome Sequencing Platform"/>
            <person name="Di Palma F."/>
            <person name="Johnson J."/>
            <person name="Lander E.S."/>
            <person name="Lindblad-Toh K."/>
            <person name="Jaffe D.B."/>
            <person name="Gnerre S."/>
            <person name="MacCallum I."/>
            <person name="Przybylski D."/>
            <person name="Ribeiro F.J."/>
            <person name="Burton J.N."/>
            <person name="Walker B.J."/>
            <person name="Sharpe T."/>
            <person name="Hall G."/>
        </authorList>
    </citation>
    <scope>NUCLEOTIDE SEQUENCE [LARGE SCALE GENOMIC DNA]</scope>
</reference>
<accession>H0XJI5</accession>
<organism evidence="9 10">
    <name type="scientific">Otolemur garnettii</name>
    <name type="common">Small-eared galago</name>
    <name type="synonym">Garnett's greater bushbaby</name>
    <dbReference type="NCBI Taxonomy" id="30611"/>
    <lineage>
        <taxon>Eukaryota</taxon>
        <taxon>Metazoa</taxon>
        <taxon>Chordata</taxon>
        <taxon>Craniata</taxon>
        <taxon>Vertebrata</taxon>
        <taxon>Euteleostomi</taxon>
        <taxon>Mammalia</taxon>
        <taxon>Eutheria</taxon>
        <taxon>Euarchontoglires</taxon>
        <taxon>Primates</taxon>
        <taxon>Strepsirrhini</taxon>
        <taxon>Lorisiformes</taxon>
        <taxon>Galagidae</taxon>
        <taxon>Otolemur</taxon>
    </lineage>
</organism>
<dbReference type="OMA" id="REERHGW"/>
<feature type="transmembrane region" description="Helical" evidence="8">
    <location>
        <begin position="390"/>
        <end position="412"/>
    </location>
</feature>
<reference evidence="9" key="2">
    <citation type="submission" date="2025-08" db="UniProtKB">
        <authorList>
            <consortium name="Ensembl"/>
        </authorList>
    </citation>
    <scope>IDENTIFICATION</scope>
</reference>
<feature type="transmembrane region" description="Helical" evidence="8">
    <location>
        <begin position="270"/>
        <end position="296"/>
    </location>
</feature>
<name>H0XJI5_OTOGA</name>
<dbReference type="PIRSF" id="PIRSF006060">
    <property type="entry name" value="AA_transporter"/>
    <property type="match status" value="1"/>
</dbReference>
<evidence type="ECO:0000256" key="7">
    <source>
        <dbReference type="SAM" id="MobiDB-lite"/>
    </source>
</evidence>
<evidence type="ECO:0000313" key="10">
    <source>
        <dbReference type="Proteomes" id="UP000005225"/>
    </source>
</evidence>
<dbReference type="InParanoid" id="H0XJI5"/>
<keyword evidence="3 8" id="KW-0812">Transmembrane</keyword>
<keyword evidence="4" id="KW-0029">Amino-acid transport</keyword>
<evidence type="ECO:0000256" key="5">
    <source>
        <dbReference type="ARBA" id="ARBA00022989"/>
    </source>
</evidence>
<feature type="transmembrane region" description="Helical" evidence="8">
    <location>
        <begin position="39"/>
        <end position="58"/>
    </location>
</feature>
<evidence type="ECO:0000256" key="6">
    <source>
        <dbReference type="ARBA" id="ARBA00023136"/>
    </source>
</evidence>
<dbReference type="EMBL" id="AAQR03184619">
    <property type="status" value="NOT_ANNOTATED_CDS"/>
    <property type="molecule type" value="Genomic_DNA"/>
</dbReference>
<keyword evidence="5 8" id="KW-1133">Transmembrane helix</keyword>
<dbReference type="Ensembl" id="ENSOGAT00000027040.1">
    <property type="protein sequence ID" value="ENSOGAP00000016275.1"/>
    <property type="gene ID" value="ENSOGAG00000029359.1"/>
</dbReference>
<dbReference type="GeneTree" id="ENSGT00940000154637"/>
<sequence length="458" mass="49015">MVRGLPGAASLARFFQKLNRLKPLEESSMETSLRRCLSTLDLTLMGVGSMVGSGLYVITGIVGKDVAGPAMILSYSVAAVASLLAALCYAEFGARVPRTGSAYQYTYRTMGELWAFLIGWNVILESLIGAAVEARAWSSYLDSLFSHRISNFTVTHLGSWQVPLMGHYPDFLAAGILLLASVFVSCGVRFSSWLNHTFVVINLVIILFIVILGFILAQPHNWSVEEGGFAPFGFSGVVAGTATGFYAFVGFDIITDSSEEARNPRRAVPMAIATAIGLVAVAYVLVSTVLTLMVPWHSLEPDSALTDAFHRRGYSWAGSIVAAGSLCAMITVLLSNIFSLPCIIYAMAVDRLLFPMFAYVHPRTRVPVVATMVFGILTALLALLMDLEALVQFLSIGTLLAYNFVAASIIVLRFGKAPAPSCPGPASSGPLSKEHSSVSDHMQLVGAEQASAPEPGQL</sequence>
<protein>
    <recommendedName>
        <fullName evidence="11">Cationic amino acid transporter C-terminal domain-containing protein</fullName>
    </recommendedName>
</protein>
<evidence type="ECO:0008006" key="11">
    <source>
        <dbReference type="Google" id="ProtNLM"/>
    </source>
</evidence>
<feature type="compositionally biased region" description="Low complexity" evidence="7">
    <location>
        <begin position="421"/>
        <end position="430"/>
    </location>
</feature>
<feature type="transmembrane region" description="Helical" evidence="8">
    <location>
        <begin position="229"/>
        <end position="249"/>
    </location>
</feature>
<dbReference type="PANTHER" id="PTHR43243:SF4">
    <property type="entry name" value="CATIONIC AMINO ACID TRANSPORTER 4"/>
    <property type="match status" value="1"/>
</dbReference>
<dbReference type="FunFam" id="1.20.1740.10:FF:000010">
    <property type="entry name" value="probable cationic amino acid transporter"/>
    <property type="match status" value="1"/>
</dbReference>
<feature type="region of interest" description="Disordered" evidence="7">
    <location>
        <begin position="421"/>
        <end position="440"/>
    </location>
</feature>
<dbReference type="GO" id="GO:0005886">
    <property type="term" value="C:plasma membrane"/>
    <property type="evidence" value="ECO:0007669"/>
    <property type="project" value="TreeGrafter"/>
</dbReference>
<feature type="transmembrane region" description="Helical" evidence="8">
    <location>
        <begin position="366"/>
        <end position="384"/>
    </location>
</feature>
<gene>
    <name evidence="9" type="primary">LOC100959631</name>
</gene>
<feature type="transmembrane region" description="Helical" evidence="8">
    <location>
        <begin position="171"/>
        <end position="190"/>
    </location>
</feature>
<dbReference type="InterPro" id="IPR002293">
    <property type="entry name" value="AA/rel_permease1"/>
</dbReference>
<feature type="transmembrane region" description="Helical" evidence="8">
    <location>
        <begin position="197"/>
        <end position="217"/>
    </location>
</feature>
<keyword evidence="10" id="KW-1185">Reference proteome</keyword>
<feature type="transmembrane region" description="Helical" evidence="8">
    <location>
        <begin position="113"/>
        <end position="132"/>
    </location>
</feature>
<dbReference type="STRING" id="30611.ENSOGAP00000016275"/>
<dbReference type="Pfam" id="PF13520">
    <property type="entry name" value="AA_permease_2"/>
    <property type="match status" value="1"/>
</dbReference>
<dbReference type="eggNOG" id="KOG1286">
    <property type="taxonomic scope" value="Eukaryota"/>
</dbReference>
<dbReference type="Gene3D" id="1.20.1740.10">
    <property type="entry name" value="Amino acid/polyamine transporter I"/>
    <property type="match status" value="1"/>
</dbReference>
<feature type="transmembrane region" description="Helical" evidence="8">
    <location>
        <begin position="70"/>
        <end position="92"/>
    </location>
</feature>
<evidence type="ECO:0000256" key="2">
    <source>
        <dbReference type="ARBA" id="ARBA00022448"/>
    </source>
</evidence>
<evidence type="ECO:0000256" key="3">
    <source>
        <dbReference type="ARBA" id="ARBA00022692"/>
    </source>
</evidence>
<evidence type="ECO:0000313" key="9">
    <source>
        <dbReference type="Ensembl" id="ENSOGAP00000016275.1"/>
    </source>
</evidence>
<reference evidence="9" key="3">
    <citation type="submission" date="2025-09" db="UniProtKB">
        <authorList>
            <consortium name="Ensembl"/>
        </authorList>
    </citation>
    <scope>IDENTIFICATION</scope>
</reference>
<dbReference type="HOGENOM" id="CLU_007946_15_12_1"/>
<evidence type="ECO:0000256" key="8">
    <source>
        <dbReference type="SAM" id="Phobius"/>
    </source>
</evidence>
<dbReference type="GO" id="GO:0015171">
    <property type="term" value="F:amino acid transmembrane transporter activity"/>
    <property type="evidence" value="ECO:0007669"/>
    <property type="project" value="TreeGrafter"/>
</dbReference>
<keyword evidence="6 8" id="KW-0472">Membrane</keyword>
<keyword evidence="2" id="KW-0813">Transport</keyword>
<feature type="transmembrane region" description="Helical" evidence="8">
    <location>
        <begin position="316"/>
        <end position="345"/>
    </location>
</feature>
<dbReference type="Proteomes" id="UP000005225">
    <property type="component" value="Unassembled WGS sequence"/>
</dbReference>